<keyword evidence="3" id="KW-1185">Reference proteome</keyword>
<evidence type="ECO:0000313" key="3">
    <source>
        <dbReference type="Proteomes" id="UP000796880"/>
    </source>
</evidence>
<dbReference type="Proteomes" id="UP000796880">
    <property type="component" value="Unassembled WGS sequence"/>
</dbReference>
<dbReference type="EMBL" id="VOIH02000001">
    <property type="protein sequence ID" value="KAF3456966.1"/>
    <property type="molecule type" value="Genomic_DNA"/>
</dbReference>
<gene>
    <name evidence="2" type="ORF">FNV43_RR01622</name>
</gene>
<dbReference type="AlphaFoldDB" id="A0A8K0MS73"/>
<evidence type="ECO:0000256" key="1">
    <source>
        <dbReference type="SAM" id="MobiDB-lite"/>
    </source>
</evidence>
<accession>A0A8K0MS73</accession>
<proteinExistence type="predicted"/>
<comment type="caution">
    <text evidence="2">The sequence shown here is derived from an EMBL/GenBank/DDBJ whole genome shotgun (WGS) entry which is preliminary data.</text>
</comment>
<reference evidence="2" key="1">
    <citation type="submission" date="2020-03" db="EMBL/GenBank/DDBJ databases">
        <title>A high-quality chromosome-level genome assembly of a woody plant with both climbing and erect habits, Rhamnella rubrinervis.</title>
        <authorList>
            <person name="Lu Z."/>
            <person name="Yang Y."/>
            <person name="Zhu X."/>
            <person name="Sun Y."/>
        </authorList>
    </citation>
    <scope>NUCLEOTIDE SEQUENCE</scope>
    <source>
        <strain evidence="2">BYM</strain>
        <tissue evidence="2">Leaf</tissue>
    </source>
</reference>
<name>A0A8K0MS73_9ROSA</name>
<feature type="region of interest" description="Disordered" evidence="1">
    <location>
        <begin position="1"/>
        <end position="33"/>
    </location>
</feature>
<protein>
    <submittedName>
        <fullName evidence="2">Uncharacterized protein</fullName>
    </submittedName>
</protein>
<sequence>MGMGWLRNRKGTSPRHILASPLPPVHTHDGRKPPTLAPMVSHCRRAPVACHDAAGAIACRGQTLGAHGSRGALHGMPPTLRACSPVHAHASLVVGGMHAGGATVAGATHGTPRRGRRGLASWLSWHSSQTPNLLM</sequence>
<organism evidence="2 3">
    <name type="scientific">Rhamnella rubrinervis</name>
    <dbReference type="NCBI Taxonomy" id="2594499"/>
    <lineage>
        <taxon>Eukaryota</taxon>
        <taxon>Viridiplantae</taxon>
        <taxon>Streptophyta</taxon>
        <taxon>Embryophyta</taxon>
        <taxon>Tracheophyta</taxon>
        <taxon>Spermatophyta</taxon>
        <taxon>Magnoliopsida</taxon>
        <taxon>eudicotyledons</taxon>
        <taxon>Gunneridae</taxon>
        <taxon>Pentapetalae</taxon>
        <taxon>rosids</taxon>
        <taxon>fabids</taxon>
        <taxon>Rosales</taxon>
        <taxon>Rhamnaceae</taxon>
        <taxon>rhamnoid group</taxon>
        <taxon>Rhamneae</taxon>
        <taxon>Rhamnella</taxon>
    </lineage>
</organism>
<evidence type="ECO:0000313" key="2">
    <source>
        <dbReference type="EMBL" id="KAF3456966.1"/>
    </source>
</evidence>